<keyword evidence="1" id="KW-0862">Zinc</keyword>
<evidence type="ECO:0000256" key="2">
    <source>
        <dbReference type="SAM" id="MobiDB-lite"/>
    </source>
</evidence>
<organism evidence="5 6">
    <name type="scientific">Daphnia galeata</name>
    <dbReference type="NCBI Taxonomy" id="27404"/>
    <lineage>
        <taxon>Eukaryota</taxon>
        <taxon>Metazoa</taxon>
        <taxon>Ecdysozoa</taxon>
        <taxon>Arthropoda</taxon>
        <taxon>Crustacea</taxon>
        <taxon>Branchiopoda</taxon>
        <taxon>Diplostraca</taxon>
        <taxon>Cladocera</taxon>
        <taxon>Anomopoda</taxon>
        <taxon>Daphniidae</taxon>
        <taxon>Daphnia</taxon>
    </lineage>
</organism>
<dbReference type="PROSITE" id="PS00028">
    <property type="entry name" value="ZINC_FINGER_C2H2_1"/>
    <property type="match status" value="1"/>
</dbReference>
<evidence type="ECO:0000259" key="4">
    <source>
        <dbReference type="PROSITE" id="PS50157"/>
    </source>
</evidence>
<name>A0A8J2RH24_9CRUS</name>
<gene>
    <name evidence="5" type="ORF">DGAL_LOCUS2694</name>
</gene>
<dbReference type="SMART" id="SM00355">
    <property type="entry name" value="ZnF_C2H2"/>
    <property type="match status" value="1"/>
</dbReference>
<keyword evidence="1" id="KW-0479">Metal-binding</keyword>
<accession>A0A8J2RH24</accession>
<dbReference type="GO" id="GO:0008270">
    <property type="term" value="F:zinc ion binding"/>
    <property type="evidence" value="ECO:0007669"/>
    <property type="project" value="UniProtKB-KW"/>
</dbReference>
<feature type="chain" id="PRO_5035241982" description="C2H2-type domain-containing protein" evidence="3">
    <location>
        <begin position="25"/>
        <end position="404"/>
    </location>
</feature>
<feature type="signal peptide" evidence="3">
    <location>
        <begin position="1"/>
        <end position="24"/>
    </location>
</feature>
<dbReference type="PANTHER" id="PTHR21385">
    <property type="entry name" value="ZINC FINGER PROTEIN-RELATED"/>
    <property type="match status" value="1"/>
</dbReference>
<proteinExistence type="predicted"/>
<evidence type="ECO:0000313" key="5">
    <source>
        <dbReference type="EMBL" id="CAH0100464.1"/>
    </source>
</evidence>
<sequence length="404" mass="46181">MKSFINLKVMLLMVSSLLPWPESSHPSIGCSREFSFLVRNFVSKKWIPLFNKFKVDIPLSCPLHPERDIYHVIHQSKFQVDPRKWSCSLCGKSFHREPFLDLHMLKKHQEKLQLTEDSVCPADFCDLIRCEVLHLAEISKNQNQTSEFQNPREQQQTITALVKATPRAHALSRYNQQADICLTDDEQCKRKGWLILPSQLPQMHCCSPAPSSLAKPVSNQTVTQCRTNNTSDVNPETMLPSTSKEEELSERIRQKQSSCRDEDFIQLRSECARLIGMYELNRTVCWHLQCDRYWTEVITTEASTSTLLLIGIAFAAVGSASSYIIVCVLCREPQPPTSQPSSRADQISNKERRSRFNGSDEWNAISHPHQTSMNRISKSSESYLTCLESPSFIIEADVEENSLI</sequence>
<dbReference type="PROSITE" id="PS50157">
    <property type="entry name" value="ZINC_FINGER_C2H2_2"/>
    <property type="match status" value="1"/>
</dbReference>
<evidence type="ECO:0000256" key="3">
    <source>
        <dbReference type="SAM" id="SignalP"/>
    </source>
</evidence>
<dbReference type="OrthoDB" id="4507at2759"/>
<keyword evidence="6" id="KW-1185">Reference proteome</keyword>
<comment type="caution">
    <text evidence="5">The sequence shown here is derived from an EMBL/GenBank/DDBJ whole genome shotgun (WGS) entry which is preliminary data.</text>
</comment>
<protein>
    <recommendedName>
        <fullName evidence="4">C2H2-type domain-containing protein</fullName>
    </recommendedName>
</protein>
<dbReference type="InterPro" id="IPR013087">
    <property type="entry name" value="Znf_C2H2_type"/>
</dbReference>
<evidence type="ECO:0000313" key="6">
    <source>
        <dbReference type="Proteomes" id="UP000789390"/>
    </source>
</evidence>
<keyword evidence="1" id="KW-0863">Zinc-finger</keyword>
<dbReference type="PANTHER" id="PTHR21385:SF0">
    <property type="entry name" value="RE51073P"/>
    <property type="match status" value="1"/>
</dbReference>
<keyword evidence="3" id="KW-0732">Signal</keyword>
<dbReference type="Proteomes" id="UP000789390">
    <property type="component" value="Unassembled WGS sequence"/>
</dbReference>
<reference evidence="5" key="1">
    <citation type="submission" date="2021-11" db="EMBL/GenBank/DDBJ databases">
        <authorList>
            <person name="Schell T."/>
        </authorList>
    </citation>
    <scope>NUCLEOTIDE SEQUENCE</scope>
    <source>
        <strain evidence="5">M5</strain>
    </source>
</reference>
<evidence type="ECO:0000256" key="1">
    <source>
        <dbReference type="PROSITE-ProRule" id="PRU00042"/>
    </source>
</evidence>
<feature type="domain" description="C2H2-type" evidence="4">
    <location>
        <begin position="85"/>
        <end position="113"/>
    </location>
</feature>
<dbReference type="AlphaFoldDB" id="A0A8J2RH24"/>
<dbReference type="EMBL" id="CAKKLH010000036">
    <property type="protein sequence ID" value="CAH0100464.1"/>
    <property type="molecule type" value="Genomic_DNA"/>
</dbReference>
<feature type="region of interest" description="Disordered" evidence="2">
    <location>
        <begin position="334"/>
        <end position="353"/>
    </location>
</feature>